<organism evidence="5 6">
    <name type="scientific">Gilvimarinus japonicus</name>
    <dbReference type="NCBI Taxonomy" id="1796469"/>
    <lineage>
        <taxon>Bacteria</taxon>
        <taxon>Pseudomonadati</taxon>
        <taxon>Pseudomonadota</taxon>
        <taxon>Gammaproteobacteria</taxon>
        <taxon>Cellvibrionales</taxon>
        <taxon>Cellvibrionaceae</taxon>
        <taxon>Gilvimarinus</taxon>
    </lineage>
</organism>
<name>A0ABV7HTQ2_9GAMM</name>
<accession>A0ABV7HTQ2</accession>
<feature type="domain" description="CBM6" evidence="4">
    <location>
        <begin position="82"/>
        <end position="217"/>
    </location>
</feature>
<dbReference type="Pfam" id="PF03422">
    <property type="entry name" value="CBM_6"/>
    <property type="match status" value="1"/>
</dbReference>
<feature type="chain" id="PRO_5046516276" evidence="3">
    <location>
        <begin position="27"/>
        <end position="479"/>
    </location>
</feature>
<dbReference type="Gene3D" id="2.60.120.260">
    <property type="entry name" value="Galactose-binding domain-like"/>
    <property type="match status" value="1"/>
</dbReference>
<feature type="signal peptide" evidence="3">
    <location>
        <begin position="1"/>
        <end position="26"/>
    </location>
</feature>
<gene>
    <name evidence="5" type="ORF">ACFOEB_09750</name>
</gene>
<keyword evidence="1 3" id="KW-0732">Signal</keyword>
<comment type="caution">
    <text evidence="5">The sequence shown here is derived from an EMBL/GenBank/DDBJ whole genome shotgun (WGS) entry which is preliminary data.</text>
</comment>
<dbReference type="InterPro" id="IPR005084">
    <property type="entry name" value="CBM6"/>
</dbReference>
<dbReference type="PROSITE" id="PS51175">
    <property type="entry name" value="CBM6"/>
    <property type="match status" value="1"/>
</dbReference>
<dbReference type="EMBL" id="JBHRTL010000006">
    <property type="protein sequence ID" value="MFC3155480.1"/>
    <property type="molecule type" value="Genomic_DNA"/>
</dbReference>
<dbReference type="SMART" id="SM00606">
    <property type="entry name" value="CBD_IV"/>
    <property type="match status" value="1"/>
</dbReference>
<dbReference type="RefSeq" id="WP_382416193.1">
    <property type="nucleotide sequence ID" value="NZ_AP031500.1"/>
</dbReference>
<dbReference type="InterPro" id="IPR008979">
    <property type="entry name" value="Galactose-bd-like_sf"/>
</dbReference>
<sequence>MTMTRYLTRAAAIVALCGGFSTHALAEDQCNYTAQCKNEFGPQATDCANSQSLFSVCMCGSQPCGQNVPTDPAPDNSQPVPGFIQAQDYHRYSDTTAQNLGGQYRDDGVDIQNTADNGGQYNVGWTAANEWLEFDINVLQAGNYTAKVRVASQPGGGLYTLEVDGQTRGNAASVGATGGWQSWQTQEIALGNLSAGAHTLRVQIQAGNFNINWVELAQDSGTPSTPMIGRFDPAQDLLLANFDSRPDPDDIHTVAAVGTILSDSRFSAVNYHAVAGAYGTQGGTFIEADHLFNIAFGANRWSDAHTDYAGALNTVYQKASGVLNNGGDIWIQEAGQSDFSADLVRRVKQNMGAINTNARIHVIQHSEWNQDKTTPADLTYVRNNTDYQKISDGNSRGNGTPGFNSSDTSQWSRVLNHSRVGAIWTEAKRVADYSIDHHPGWKNPNIQNGGMDFSDTVEDTWIFGFNHLNNHVDFFDEFL</sequence>
<keyword evidence="6" id="KW-1185">Reference proteome</keyword>
<evidence type="ECO:0000259" key="4">
    <source>
        <dbReference type="PROSITE" id="PS51175"/>
    </source>
</evidence>
<dbReference type="SUPFAM" id="SSF49785">
    <property type="entry name" value="Galactose-binding domain-like"/>
    <property type="match status" value="1"/>
</dbReference>
<evidence type="ECO:0000256" key="2">
    <source>
        <dbReference type="SAM" id="MobiDB-lite"/>
    </source>
</evidence>
<dbReference type="Proteomes" id="UP001595548">
    <property type="component" value="Unassembled WGS sequence"/>
</dbReference>
<dbReference type="CDD" id="cd04080">
    <property type="entry name" value="CBM6_cellulase-like"/>
    <property type="match status" value="1"/>
</dbReference>
<reference evidence="6" key="1">
    <citation type="journal article" date="2019" name="Int. J. Syst. Evol. Microbiol.">
        <title>The Global Catalogue of Microorganisms (GCM) 10K type strain sequencing project: providing services to taxonomists for standard genome sequencing and annotation.</title>
        <authorList>
            <consortium name="The Broad Institute Genomics Platform"/>
            <consortium name="The Broad Institute Genome Sequencing Center for Infectious Disease"/>
            <person name="Wu L."/>
            <person name="Ma J."/>
        </authorList>
    </citation>
    <scope>NUCLEOTIDE SEQUENCE [LARGE SCALE GENOMIC DNA]</scope>
    <source>
        <strain evidence="6">KCTC 52141</strain>
    </source>
</reference>
<proteinExistence type="predicted"/>
<feature type="region of interest" description="Disordered" evidence="2">
    <location>
        <begin position="390"/>
        <end position="409"/>
    </location>
</feature>
<evidence type="ECO:0000256" key="1">
    <source>
        <dbReference type="ARBA" id="ARBA00022729"/>
    </source>
</evidence>
<protein>
    <submittedName>
        <fullName evidence="5">Carbohydrate-binding protein</fullName>
    </submittedName>
</protein>
<dbReference type="InterPro" id="IPR006584">
    <property type="entry name" value="Cellulose-bd_IV"/>
</dbReference>
<evidence type="ECO:0000256" key="3">
    <source>
        <dbReference type="SAM" id="SignalP"/>
    </source>
</evidence>
<evidence type="ECO:0000313" key="6">
    <source>
        <dbReference type="Proteomes" id="UP001595548"/>
    </source>
</evidence>
<evidence type="ECO:0000313" key="5">
    <source>
        <dbReference type="EMBL" id="MFC3155480.1"/>
    </source>
</evidence>